<accession>V4BWX2</accession>
<dbReference type="HOGENOM" id="CLU_012184_8_1_1"/>
<protein>
    <recommendedName>
        <fullName evidence="3">Peptidase C1A papain C-terminal domain-containing protein</fullName>
    </recommendedName>
</protein>
<evidence type="ECO:0000256" key="1">
    <source>
        <dbReference type="ARBA" id="ARBA00008455"/>
    </source>
</evidence>
<evidence type="ECO:0000313" key="5">
    <source>
        <dbReference type="Proteomes" id="UP000030746"/>
    </source>
</evidence>
<dbReference type="GO" id="GO:0006508">
    <property type="term" value="P:proteolysis"/>
    <property type="evidence" value="ECO:0007669"/>
    <property type="project" value="InterPro"/>
</dbReference>
<dbReference type="SMART" id="SM00645">
    <property type="entry name" value="Pept_C1"/>
    <property type="match status" value="1"/>
</dbReference>
<dbReference type="PANTHER" id="PTHR12411">
    <property type="entry name" value="CYSTEINE PROTEASE FAMILY C1-RELATED"/>
    <property type="match status" value="1"/>
</dbReference>
<dbReference type="Pfam" id="PF00112">
    <property type="entry name" value="Peptidase_C1"/>
    <property type="match status" value="1"/>
</dbReference>
<evidence type="ECO:0000256" key="2">
    <source>
        <dbReference type="ARBA" id="ARBA00023157"/>
    </source>
</evidence>
<dbReference type="RefSeq" id="XP_009055739.1">
    <property type="nucleotide sequence ID" value="XM_009057491.1"/>
</dbReference>
<dbReference type="OrthoDB" id="10253408at2759"/>
<dbReference type="PRINTS" id="PR00705">
    <property type="entry name" value="PAPAIN"/>
</dbReference>
<keyword evidence="2" id="KW-1015">Disulfide bond</keyword>
<reference evidence="4 5" key="1">
    <citation type="journal article" date="2013" name="Nature">
        <title>Insights into bilaterian evolution from three spiralian genomes.</title>
        <authorList>
            <person name="Simakov O."/>
            <person name="Marletaz F."/>
            <person name="Cho S.J."/>
            <person name="Edsinger-Gonzales E."/>
            <person name="Havlak P."/>
            <person name="Hellsten U."/>
            <person name="Kuo D.H."/>
            <person name="Larsson T."/>
            <person name="Lv J."/>
            <person name="Arendt D."/>
            <person name="Savage R."/>
            <person name="Osoegawa K."/>
            <person name="de Jong P."/>
            <person name="Grimwood J."/>
            <person name="Chapman J.A."/>
            <person name="Shapiro H."/>
            <person name="Aerts A."/>
            <person name="Otillar R.P."/>
            <person name="Terry A.Y."/>
            <person name="Boore J.L."/>
            <person name="Grigoriev I.V."/>
            <person name="Lindberg D.R."/>
            <person name="Seaver E.C."/>
            <person name="Weisblat D.A."/>
            <person name="Putnam N.H."/>
            <person name="Rokhsar D.S."/>
        </authorList>
    </citation>
    <scope>NUCLEOTIDE SEQUENCE [LARGE SCALE GENOMIC DNA]</scope>
</reference>
<keyword evidence="5" id="KW-1185">Reference proteome</keyword>
<dbReference type="GeneID" id="20238743"/>
<feature type="domain" description="Peptidase C1A papain C-terminal" evidence="3">
    <location>
        <begin position="41"/>
        <end position="256"/>
    </location>
</feature>
<dbReference type="InterPro" id="IPR039417">
    <property type="entry name" value="Peptidase_C1A_papain-like"/>
</dbReference>
<dbReference type="OMA" id="XIPEGNE"/>
<dbReference type="InterPro" id="IPR000668">
    <property type="entry name" value="Peptidase_C1A_C"/>
</dbReference>
<comment type="similarity">
    <text evidence="1">Belongs to the peptidase C1 family.</text>
</comment>
<dbReference type="GO" id="GO:0008234">
    <property type="term" value="F:cysteine-type peptidase activity"/>
    <property type="evidence" value="ECO:0007669"/>
    <property type="project" value="InterPro"/>
</dbReference>
<dbReference type="FunFam" id="3.90.70.10:FF:000332">
    <property type="entry name" value="Cathepsin L1"/>
    <property type="match status" value="1"/>
</dbReference>
<gene>
    <name evidence="4" type="ORF">LOTGIDRAFT_161642</name>
</gene>
<proteinExistence type="inferred from homology"/>
<dbReference type="KEGG" id="lgi:LOTGIDRAFT_161642"/>
<dbReference type="STRING" id="225164.V4BWX2"/>
<organism evidence="4 5">
    <name type="scientific">Lottia gigantea</name>
    <name type="common">Giant owl limpet</name>
    <dbReference type="NCBI Taxonomy" id="225164"/>
    <lineage>
        <taxon>Eukaryota</taxon>
        <taxon>Metazoa</taxon>
        <taxon>Spiralia</taxon>
        <taxon>Lophotrochozoa</taxon>
        <taxon>Mollusca</taxon>
        <taxon>Gastropoda</taxon>
        <taxon>Patellogastropoda</taxon>
        <taxon>Lottioidea</taxon>
        <taxon>Lottiidae</taxon>
        <taxon>Lottia</taxon>
    </lineage>
</organism>
<dbReference type="Proteomes" id="UP000030746">
    <property type="component" value="Unassembled WGS sequence"/>
</dbReference>
<dbReference type="Gene3D" id="3.90.70.10">
    <property type="entry name" value="Cysteine proteinases"/>
    <property type="match status" value="1"/>
</dbReference>
<dbReference type="PROSITE" id="PS00639">
    <property type="entry name" value="THIOL_PROTEASE_HIS"/>
    <property type="match status" value="1"/>
</dbReference>
<dbReference type="InterPro" id="IPR038765">
    <property type="entry name" value="Papain-like_cys_pep_sf"/>
</dbReference>
<dbReference type="CDD" id="cd02248">
    <property type="entry name" value="Peptidase_C1A"/>
    <property type="match status" value="1"/>
</dbReference>
<evidence type="ECO:0000259" key="3">
    <source>
        <dbReference type="SMART" id="SM00645"/>
    </source>
</evidence>
<evidence type="ECO:0000313" key="4">
    <source>
        <dbReference type="EMBL" id="ESO93539.1"/>
    </source>
</evidence>
<dbReference type="CTD" id="20238743"/>
<name>V4BWX2_LOTGI</name>
<dbReference type="EMBL" id="KB201891">
    <property type="protein sequence ID" value="ESO93539.1"/>
    <property type="molecule type" value="Genomic_DNA"/>
</dbReference>
<dbReference type="InterPro" id="IPR025660">
    <property type="entry name" value="Pept_his_AS"/>
</dbReference>
<dbReference type="InterPro" id="IPR013128">
    <property type="entry name" value="Peptidase_C1A"/>
</dbReference>
<dbReference type="SUPFAM" id="SSF54001">
    <property type="entry name" value="Cysteine proteinases"/>
    <property type="match status" value="1"/>
</dbReference>
<dbReference type="AlphaFoldDB" id="V4BWX2"/>
<sequence>MYRKKLPVRCRYAKMLVLKLLVVIIIVAVTSTSKIGRPDDLPTEVDWRKRGLVTPSIYQGECGDGWAFAAADAVYGQLVKKEGKHTIPSVQNLVDCSRPQGNYGCEGGYSVNAFKYIIENGGMNIQKEYPYAAHNQQCRYNQSATNIKIKTYLALPSGSELDLQRAVANVGPVAVDIQADLPSFRTYNKGVYDDSNCTGSQLDHGVLVVGYGVYNGTDVWIVKNSYGVIWGMNGYILIARNKNNLCGIASRASFPILH</sequence>